<organism evidence="9 10">
    <name type="scientific">Nitrolancea hollandica Lb</name>
    <dbReference type="NCBI Taxonomy" id="1129897"/>
    <lineage>
        <taxon>Bacteria</taxon>
        <taxon>Pseudomonadati</taxon>
        <taxon>Thermomicrobiota</taxon>
        <taxon>Thermomicrobia</taxon>
        <taxon>Sphaerobacterales</taxon>
        <taxon>Sphaerobacterineae</taxon>
        <taxon>Sphaerobacteraceae</taxon>
        <taxon>Nitrolancea</taxon>
    </lineage>
</organism>
<comment type="similarity">
    <text evidence="1 7">Belongs to the RecO family.</text>
</comment>
<evidence type="ECO:0000256" key="7">
    <source>
        <dbReference type="HAMAP-Rule" id="MF_00201"/>
    </source>
</evidence>
<keyword evidence="4 7" id="KW-0233">DNA recombination</keyword>
<dbReference type="RefSeq" id="WP_008478588.1">
    <property type="nucleotide sequence ID" value="NZ_CAGS01000269.1"/>
</dbReference>
<feature type="domain" description="DNA replication/recombination mediator RecO N-terminal" evidence="8">
    <location>
        <begin position="16"/>
        <end position="92"/>
    </location>
</feature>
<dbReference type="EMBL" id="CAGS01000269">
    <property type="protein sequence ID" value="CCF84426.1"/>
    <property type="molecule type" value="Genomic_DNA"/>
</dbReference>
<keyword evidence="5 7" id="KW-0234">DNA repair</keyword>
<dbReference type="AlphaFoldDB" id="I4EIB4"/>
<dbReference type="InterPro" id="IPR003717">
    <property type="entry name" value="RecO"/>
</dbReference>
<dbReference type="Pfam" id="PF02565">
    <property type="entry name" value="RecO_C"/>
    <property type="match status" value="1"/>
</dbReference>
<gene>
    <name evidence="7 9" type="primary">recO</name>
    <name evidence="9" type="ORF">NITHO_3400010</name>
</gene>
<dbReference type="SUPFAM" id="SSF50249">
    <property type="entry name" value="Nucleic acid-binding proteins"/>
    <property type="match status" value="1"/>
</dbReference>
<dbReference type="InterPro" id="IPR012340">
    <property type="entry name" value="NA-bd_OB-fold"/>
</dbReference>
<dbReference type="NCBIfam" id="TIGR00613">
    <property type="entry name" value="reco"/>
    <property type="match status" value="1"/>
</dbReference>
<dbReference type="SUPFAM" id="SSF57863">
    <property type="entry name" value="ArfGap/RecO-like zinc finger"/>
    <property type="match status" value="1"/>
</dbReference>
<protein>
    <recommendedName>
        <fullName evidence="2 7">DNA repair protein RecO</fullName>
    </recommendedName>
    <alternativeName>
        <fullName evidence="6 7">Recombination protein O</fullName>
    </alternativeName>
</protein>
<evidence type="ECO:0000256" key="5">
    <source>
        <dbReference type="ARBA" id="ARBA00023204"/>
    </source>
</evidence>
<reference evidence="9 10" key="1">
    <citation type="journal article" date="2012" name="ISME J.">
        <title>Nitrification expanded: discovery, physiology and genomics of a nitrite-oxidizing bacterium from the phylum Chloroflexi.</title>
        <authorList>
            <person name="Sorokin D.Y."/>
            <person name="Lucker S."/>
            <person name="Vejmelkova D."/>
            <person name="Kostrikina N.A."/>
            <person name="Kleerebezem R."/>
            <person name="Rijpstra W.I."/>
            <person name="Damste J.S."/>
            <person name="Le Paslier D."/>
            <person name="Muyzer G."/>
            <person name="Wagner M."/>
            <person name="van Loosdrecht M.C."/>
            <person name="Daims H."/>
        </authorList>
    </citation>
    <scope>NUCLEOTIDE SEQUENCE [LARGE SCALE GENOMIC DNA]</scope>
    <source>
        <strain evidence="10">none</strain>
    </source>
</reference>
<evidence type="ECO:0000313" key="9">
    <source>
        <dbReference type="EMBL" id="CCF84426.1"/>
    </source>
</evidence>
<evidence type="ECO:0000256" key="3">
    <source>
        <dbReference type="ARBA" id="ARBA00022763"/>
    </source>
</evidence>
<evidence type="ECO:0000256" key="6">
    <source>
        <dbReference type="ARBA" id="ARBA00033409"/>
    </source>
</evidence>
<dbReference type="GO" id="GO:0043590">
    <property type="term" value="C:bacterial nucleoid"/>
    <property type="evidence" value="ECO:0007669"/>
    <property type="project" value="TreeGrafter"/>
</dbReference>
<evidence type="ECO:0000256" key="4">
    <source>
        <dbReference type="ARBA" id="ARBA00023172"/>
    </source>
</evidence>
<comment type="function">
    <text evidence="7">Involved in DNA repair and RecF pathway recombination.</text>
</comment>
<name>I4EIB4_9BACT</name>
<dbReference type="HAMAP" id="MF_00201">
    <property type="entry name" value="RecO"/>
    <property type="match status" value="1"/>
</dbReference>
<dbReference type="InterPro" id="IPR042242">
    <property type="entry name" value="RecO_C"/>
</dbReference>
<dbReference type="Gene3D" id="1.20.1440.120">
    <property type="entry name" value="Recombination protein O, C-terminal domain"/>
    <property type="match status" value="1"/>
</dbReference>
<dbReference type="InterPro" id="IPR022572">
    <property type="entry name" value="DNA_rep/recomb_RecO_N"/>
</dbReference>
<dbReference type="PANTHER" id="PTHR33991:SF1">
    <property type="entry name" value="DNA REPAIR PROTEIN RECO"/>
    <property type="match status" value="1"/>
</dbReference>
<comment type="caution">
    <text evidence="9">The sequence shown here is derived from an EMBL/GenBank/DDBJ whole genome shotgun (WGS) entry which is preliminary data.</text>
</comment>
<accession>I4EIB4</accession>
<dbReference type="Gene3D" id="2.40.50.140">
    <property type="entry name" value="Nucleic acid-binding proteins"/>
    <property type="match status" value="1"/>
</dbReference>
<dbReference type="GO" id="GO:0006302">
    <property type="term" value="P:double-strand break repair"/>
    <property type="evidence" value="ECO:0007669"/>
    <property type="project" value="TreeGrafter"/>
</dbReference>
<evidence type="ECO:0000256" key="1">
    <source>
        <dbReference type="ARBA" id="ARBA00007452"/>
    </source>
</evidence>
<proteinExistence type="inferred from homology"/>
<dbReference type="InterPro" id="IPR037278">
    <property type="entry name" value="ARFGAP/RecO"/>
</dbReference>
<evidence type="ECO:0000256" key="2">
    <source>
        <dbReference type="ARBA" id="ARBA00021310"/>
    </source>
</evidence>
<dbReference type="Pfam" id="PF11967">
    <property type="entry name" value="RecO_N"/>
    <property type="match status" value="1"/>
</dbReference>
<keyword evidence="10" id="KW-1185">Reference proteome</keyword>
<sequence>MSDSSPPTEHRDRVRLYRTEAVVLRRRDLGEADRLLTLFTQQYGKLRVVAKGSRKTKSRLAGHLEPFSRTLILLARGRNLDIVTQADLLNPFRVLRQDETRIAYAGYLADLLDALTAEEQENHAAFDLLLGSLDRLDTGARPFVTARHFELRLLGILGFRPELRRCVACEQPLVPVENVFSAAAGGILCPACRAADPRALPVTVNALKFLRLLEQDDLPTADRLRLSDTLRAELEDVMQVYIRHLLERELPSFAVLKTLAT</sequence>
<dbReference type="PANTHER" id="PTHR33991">
    <property type="entry name" value="DNA REPAIR PROTEIN RECO"/>
    <property type="match status" value="1"/>
</dbReference>
<evidence type="ECO:0000313" key="10">
    <source>
        <dbReference type="Proteomes" id="UP000004221"/>
    </source>
</evidence>
<dbReference type="Proteomes" id="UP000004221">
    <property type="component" value="Unassembled WGS sequence"/>
</dbReference>
<evidence type="ECO:0000259" key="8">
    <source>
        <dbReference type="Pfam" id="PF11967"/>
    </source>
</evidence>
<dbReference type="GO" id="GO:0006310">
    <property type="term" value="P:DNA recombination"/>
    <property type="evidence" value="ECO:0007669"/>
    <property type="project" value="UniProtKB-UniRule"/>
</dbReference>
<keyword evidence="3 7" id="KW-0227">DNA damage</keyword>